<feature type="compositionally biased region" description="Acidic residues" evidence="1">
    <location>
        <begin position="360"/>
        <end position="369"/>
    </location>
</feature>
<comment type="caution">
    <text evidence="3">The sequence shown here is derived from an EMBL/GenBank/DDBJ whole genome shotgun (WGS) entry which is preliminary data.</text>
</comment>
<keyword evidence="4" id="KW-1185">Reference proteome</keyword>
<dbReference type="InterPro" id="IPR047682">
    <property type="entry name" value="SepH-like"/>
</dbReference>
<reference evidence="3" key="1">
    <citation type="journal article" date="2014" name="Int. J. Syst. Evol. Microbiol.">
        <title>Complete genome sequence of Corynebacterium casei LMG S-19264T (=DSM 44701T), isolated from a smear-ripened cheese.</title>
        <authorList>
            <consortium name="US DOE Joint Genome Institute (JGI-PGF)"/>
            <person name="Walter F."/>
            <person name="Albersmeier A."/>
            <person name="Kalinowski J."/>
            <person name="Ruckert C."/>
        </authorList>
    </citation>
    <scope>NUCLEOTIDE SEQUENCE</scope>
    <source>
        <strain evidence="3">NBRC 112290</strain>
    </source>
</reference>
<dbReference type="InterPro" id="IPR021421">
    <property type="entry name" value="DUF3071"/>
</dbReference>
<dbReference type="NCBIfam" id="NF040712">
    <property type="entry name" value="SepH"/>
    <property type="match status" value="1"/>
</dbReference>
<proteinExistence type="predicted"/>
<feature type="domain" description="DUF3071" evidence="2">
    <location>
        <begin position="1"/>
        <end position="164"/>
    </location>
</feature>
<feature type="compositionally biased region" description="Low complexity" evidence="1">
    <location>
        <begin position="370"/>
        <end position="380"/>
    </location>
</feature>
<feature type="compositionally biased region" description="Basic and acidic residues" evidence="1">
    <location>
        <begin position="197"/>
        <end position="231"/>
    </location>
</feature>
<feature type="compositionally biased region" description="Low complexity" evidence="1">
    <location>
        <begin position="314"/>
        <end position="327"/>
    </location>
</feature>
<evidence type="ECO:0000259" key="2">
    <source>
        <dbReference type="Pfam" id="PF11268"/>
    </source>
</evidence>
<dbReference type="Pfam" id="PF11268">
    <property type="entry name" value="DUF3071"/>
    <property type="match status" value="1"/>
</dbReference>
<feature type="region of interest" description="Disordered" evidence="1">
    <location>
        <begin position="186"/>
        <end position="405"/>
    </location>
</feature>
<evidence type="ECO:0000256" key="1">
    <source>
        <dbReference type="SAM" id="MobiDB-lite"/>
    </source>
</evidence>
<sequence length="405" mass="43515">MVELELDTLHADGEHLILRGPGGERYRLVIDESLRSAVRRDRPRLEALRAHETSTLRPRDIQARIRAGASVQEVADEGGLPLESVRRYEGPVQAERSWIAEQTRALPIGREVGAPTLGDLVVDRLAARGVSQEAAWDAVRSPGEAWEVTVAFEAGGALRVARWQVDLTTRSLVALDDESRWLSETELTGSRRPAQRRPFDVEHEGDGRRAPDVVILDSRDLDGERAPRDSEGADGNRTAEAAHSDAPAEAAEETDVDEAPATAPDEDSPAATEALLDRLDATRGRRGLRRRTRQEPGGDSDPADEADRTDDAPAAASGAGGTSSRSGVVDDALFPVAPVLRFRQQAEDESAQPAGADDAPGTEDTDDATGAEAAPAPRAPARGRGRGRRTSIPSWDEIVFGAKQD</sequence>
<organism evidence="3 4">
    <name type="scientific">Litorihabitans aurantiacus</name>
    <dbReference type="NCBI Taxonomy" id="1930061"/>
    <lineage>
        <taxon>Bacteria</taxon>
        <taxon>Bacillati</taxon>
        <taxon>Actinomycetota</taxon>
        <taxon>Actinomycetes</taxon>
        <taxon>Micrococcales</taxon>
        <taxon>Beutenbergiaceae</taxon>
        <taxon>Litorihabitans</taxon>
    </lineage>
</organism>
<name>A0AA37XDZ8_9MICO</name>
<feature type="compositionally biased region" description="Acidic residues" evidence="1">
    <location>
        <begin position="250"/>
        <end position="268"/>
    </location>
</feature>
<reference evidence="3" key="2">
    <citation type="submission" date="2023-02" db="EMBL/GenBank/DDBJ databases">
        <authorList>
            <person name="Sun Q."/>
            <person name="Mori K."/>
        </authorList>
    </citation>
    <scope>NUCLEOTIDE SEQUENCE</scope>
    <source>
        <strain evidence="3">NBRC 112290</strain>
    </source>
</reference>
<dbReference type="RefSeq" id="WP_284250280.1">
    <property type="nucleotide sequence ID" value="NZ_BSUM01000001.1"/>
</dbReference>
<evidence type="ECO:0000313" key="3">
    <source>
        <dbReference type="EMBL" id="GMA31454.1"/>
    </source>
</evidence>
<dbReference type="EMBL" id="BSUM01000001">
    <property type="protein sequence ID" value="GMA31454.1"/>
    <property type="molecule type" value="Genomic_DNA"/>
</dbReference>
<accession>A0AA37XDZ8</accession>
<feature type="compositionally biased region" description="Low complexity" evidence="1">
    <location>
        <begin position="239"/>
        <end position="249"/>
    </location>
</feature>
<protein>
    <recommendedName>
        <fullName evidence="2">DUF3071 domain-containing protein</fullName>
    </recommendedName>
</protein>
<gene>
    <name evidence="3" type="ORF">GCM10025875_14460</name>
</gene>
<dbReference type="AlphaFoldDB" id="A0AA37XDZ8"/>
<evidence type="ECO:0000313" key="4">
    <source>
        <dbReference type="Proteomes" id="UP001157161"/>
    </source>
</evidence>
<dbReference type="Proteomes" id="UP001157161">
    <property type="component" value="Unassembled WGS sequence"/>
</dbReference>